<feature type="transmembrane region" description="Helical" evidence="1">
    <location>
        <begin position="78"/>
        <end position="111"/>
    </location>
</feature>
<gene>
    <name evidence="2" type="ORF">DWZ11_07120</name>
</gene>
<dbReference type="Proteomes" id="UP000284662">
    <property type="component" value="Unassembled WGS sequence"/>
</dbReference>
<protein>
    <submittedName>
        <fullName evidence="2">Uncharacterized protein</fullName>
    </submittedName>
</protein>
<keyword evidence="1" id="KW-1133">Transmembrane helix</keyword>
<dbReference type="AlphaFoldDB" id="A0A411ZPT1"/>
<feature type="transmembrane region" description="Helical" evidence="1">
    <location>
        <begin position="123"/>
        <end position="144"/>
    </location>
</feature>
<keyword evidence="1" id="KW-0472">Membrane</keyword>
<evidence type="ECO:0000313" key="3">
    <source>
        <dbReference type="Proteomes" id="UP000284662"/>
    </source>
</evidence>
<keyword evidence="1" id="KW-0812">Transmembrane</keyword>
<name>A0A411ZPT1_9FIRM</name>
<feature type="transmembrane region" description="Helical" evidence="1">
    <location>
        <begin position="49"/>
        <end position="66"/>
    </location>
</feature>
<evidence type="ECO:0000313" key="2">
    <source>
        <dbReference type="EMBL" id="RGQ04851.1"/>
    </source>
</evidence>
<sequence length="146" mass="17111">MNIIMENSNKQAPNFLTKKLINFGDAHKEQTDLYLANIKQDKFYKKDSFIIITWLLFYPLGIFLMYKYSLKLRKFRHLFNILPLIVIALANKTIAMILGLCIPFIFIPIFTISLFYCLVRTRYFMPSCAGIIASCIGFLVFTFFHI</sequence>
<comment type="caution">
    <text evidence="2">The sequence shown here is derived from an EMBL/GenBank/DDBJ whole genome shotgun (WGS) entry which is preliminary data.</text>
</comment>
<accession>A0A411ZPT1</accession>
<dbReference type="EMBL" id="QRST01000012">
    <property type="protein sequence ID" value="RGQ04851.1"/>
    <property type="molecule type" value="Genomic_DNA"/>
</dbReference>
<reference evidence="2 3" key="1">
    <citation type="submission" date="2018-08" db="EMBL/GenBank/DDBJ databases">
        <title>A genome reference for cultivated species of the human gut microbiota.</title>
        <authorList>
            <person name="Zou Y."/>
            <person name="Xue W."/>
            <person name="Luo G."/>
        </authorList>
    </citation>
    <scope>NUCLEOTIDE SEQUENCE [LARGE SCALE GENOMIC DNA]</scope>
    <source>
        <strain evidence="2 3">AF29-2</strain>
    </source>
</reference>
<organism evidence="2 3">
    <name type="scientific">Megamonas rupellensis</name>
    <dbReference type="NCBI Taxonomy" id="491921"/>
    <lineage>
        <taxon>Bacteria</taxon>
        <taxon>Bacillati</taxon>
        <taxon>Bacillota</taxon>
        <taxon>Negativicutes</taxon>
        <taxon>Selenomonadales</taxon>
        <taxon>Selenomonadaceae</taxon>
        <taxon>Megamonas</taxon>
    </lineage>
</organism>
<proteinExistence type="predicted"/>
<evidence type="ECO:0000256" key="1">
    <source>
        <dbReference type="SAM" id="Phobius"/>
    </source>
</evidence>